<dbReference type="KEGG" id="vg:8763948"/>
<evidence type="ECO:0000313" key="1">
    <source>
        <dbReference type="EMBL" id="ACH69438.1"/>
    </source>
</evidence>
<organism evidence="1 2">
    <name type="scientific">Pseudalatia unipuncta granulosis virus</name>
    <name type="common">PuGV</name>
    <name type="synonym">Pseudalatia unipuncta granulovirus</name>
    <dbReference type="NCBI Taxonomy" id="36355"/>
    <lineage>
        <taxon>Viruses</taxon>
        <taxon>Viruses incertae sedis</taxon>
        <taxon>Naldaviricetes</taxon>
        <taxon>Lefavirales</taxon>
        <taxon>Baculoviridae</taxon>
        <taxon>Betabaculovirus</taxon>
        <taxon>Betabaculovirus myunipunctae</taxon>
    </lineage>
</organism>
<dbReference type="GeneID" id="8763948"/>
<keyword evidence="2" id="KW-1185">Reference proteome</keyword>
<proteinExistence type="predicted"/>
<name>B6S6V7_GVPU</name>
<protein>
    <submittedName>
        <fullName evidence="1">Fibroblast growth factor-1</fullName>
    </submittedName>
</protein>
<dbReference type="Proteomes" id="UP000203623">
    <property type="component" value="Genome"/>
</dbReference>
<dbReference type="InterPro" id="IPR008996">
    <property type="entry name" value="IL1/FGF"/>
</dbReference>
<dbReference type="RefSeq" id="YP_003422427.1">
    <property type="nucleotide sequence ID" value="NC_013772.1"/>
</dbReference>
<evidence type="ECO:0000313" key="2">
    <source>
        <dbReference type="Proteomes" id="UP000203623"/>
    </source>
</evidence>
<dbReference type="OrthoDB" id="22786at10239"/>
<reference evidence="2" key="1">
    <citation type="submission" date="2008-04" db="EMBL/GenBank/DDBJ databases">
        <title>Genome sequence analysis of the Pseudaletia unipuncta granulovirus which was propagated in Pseudaletia separate larvae.</title>
        <authorList>
            <person name="Li Y."/>
            <person name="Tang P."/>
            <person name="Zhang Z."/>
            <person name="Zhang H."/>
            <person name="Qin Q."/>
        </authorList>
    </citation>
    <scope>NUCLEOTIDE SEQUENCE [LARGE SCALE GENOMIC DNA]</scope>
    <source>
        <strain evidence="2">Hawaiin</strain>
    </source>
</reference>
<organismHost>
    <name type="scientific">Mythimna unipuncta</name>
    <name type="common">Armyworm moth</name>
    <name type="synonym">Pseudaletia unipuncta</name>
    <dbReference type="NCBI Taxonomy" id="103831"/>
</organismHost>
<dbReference type="Gene3D" id="2.80.10.50">
    <property type="match status" value="1"/>
</dbReference>
<dbReference type="EMBL" id="EU678671">
    <property type="protein sequence ID" value="ACH69438.1"/>
    <property type="molecule type" value="Genomic_DNA"/>
</dbReference>
<sequence>MPCLIYTTLMVAAAIGLTESTKLYSLNNVFYDMYFCTSETDLTITRTSAGIPTCSITKFNIQPYNNGLVLMFKQKAKCKHMCMDSCGKMYITEKYVPEECTWTTVAFKDIDTLSQNRGNYTQFLAFYSYYTFEFYASSNFYLHSYYQNLHLHIKEVSVTNKDEVCVLNPKTVGVKANCVNRVQRSDSVIDMHKNYNSITLFDKLLAFLGFYEIKPPKPETTLRYIDYNSNFPK</sequence>
<accession>B6S6V7</accession>
<dbReference type="SUPFAM" id="SSF50353">
    <property type="entry name" value="Cytokine"/>
    <property type="match status" value="1"/>
</dbReference>